<evidence type="ECO:0000313" key="1">
    <source>
        <dbReference type="EMBL" id="SMB92793.1"/>
    </source>
</evidence>
<reference evidence="1 2" key="1">
    <citation type="submission" date="2017-04" db="EMBL/GenBank/DDBJ databases">
        <authorList>
            <person name="Afonso C.L."/>
            <person name="Miller P.J."/>
            <person name="Scott M.A."/>
            <person name="Spackman E."/>
            <person name="Goraichik I."/>
            <person name="Dimitrov K.M."/>
            <person name="Suarez D.L."/>
            <person name="Swayne D.E."/>
        </authorList>
    </citation>
    <scope>NUCLEOTIDE SEQUENCE [LARGE SCALE GENOMIC DNA]</scope>
    <source>
        <strain evidence="1 2">DSM 11270</strain>
    </source>
</reference>
<dbReference type="STRING" id="656914.SAMN00017405_2102"/>
<gene>
    <name evidence="1" type="ORF">SAMN00017405_2102</name>
</gene>
<dbReference type="Proteomes" id="UP000192731">
    <property type="component" value="Unassembled WGS sequence"/>
</dbReference>
<protein>
    <submittedName>
        <fullName evidence="1">Uncharacterized protein</fullName>
    </submittedName>
</protein>
<dbReference type="EMBL" id="FWWT01000021">
    <property type="protein sequence ID" value="SMB92793.1"/>
    <property type="molecule type" value="Genomic_DNA"/>
</dbReference>
<name>A0A1W1VHP7_DESTI</name>
<proteinExistence type="predicted"/>
<sequence>MVTNFKTIRGTPFLSLIIFKANRVQFMNLIHLIIILA</sequence>
<organism evidence="1 2">
    <name type="scientific">Desulfonispora thiosulfatigenes DSM 11270</name>
    <dbReference type="NCBI Taxonomy" id="656914"/>
    <lineage>
        <taxon>Bacteria</taxon>
        <taxon>Bacillati</taxon>
        <taxon>Bacillota</taxon>
        <taxon>Clostridia</taxon>
        <taxon>Eubacteriales</taxon>
        <taxon>Peptococcaceae</taxon>
        <taxon>Desulfonispora</taxon>
    </lineage>
</organism>
<accession>A0A1W1VHP7</accession>
<keyword evidence="2" id="KW-1185">Reference proteome</keyword>
<evidence type="ECO:0000313" key="2">
    <source>
        <dbReference type="Proteomes" id="UP000192731"/>
    </source>
</evidence>
<dbReference type="AlphaFoldDB" id="A0A1W1VHP7"/>